<dbReference type="PANTHER" id="PTHR42987:SF8">
    <property type="entry name" value="PROTEINASE"/>
    <property type="match status" value="1"/>
</dbReference>
<protein>
    <submittedName>
        <fullName evidence="6">S49 family peptidase</fullName>
        <ecNumber evidence="6">3.4.21.-</ecNumber>
    </submittedName>
</protein>
<dbReference type="GO" id="GO:0004176">
    <property type="term" value="F:ATP-dependent peptidase activity"/>
    <property type="evidence" value="ECO:0007669"/>
    <property type="project" value="InterPro"/>
</dbReference>
<dbReference type="InterPro" id="IPR029045">
    <property type="entry name" value="ClpP/crotonase-like_dom_sf"/>
</dbReference>
<dbReference type="EMBL" id="CP158568">
    <property type="protein sequence ID" value="XBY43101.1"/>
    <property type="molecule type" value="Genomic_DNA"/>
</dbReference>
<dbReference type="EC" id="3.4.21.-" evidence="6"/>
<proteinExistence type="inferred from homology"/>
<dbReference type="Gene3D" id="3.90.226.10">
    <property type="entry name" value="2-enoyl-CoA Hydratase, Chain A, domain 1"/>
    <property type="match status" value="1"/>
</dbReference>
<evidence type="ECO:0000256" key="2">
    <source>
        <dbReference type="ARBA" id="ARBA00022670"/>
    </source>
</evidence>
<dbReference type="GO" id="GO:0004252">
    <property type="term" value="F:serine-type endopeptidase activity"/>
    <property type="evidence" value="ECO:0007669"/>
    <property type="project" value="InterPro"/>
</dbReference>
<evidence type="ECO:0000256" key="1">
    <source>
        <dbReference type="ARBA" id="ARBA00008683"/>
    </source>
</evidence>
<dbReference type="PRINTS" id="PR00127">
    <property type="entry name" value="CLPPROTEASEP"/>
</dbReference>
<keyword evidence="4" id="KW-0720">Serine protease</keyword>
<dbReference type="KEGG" id="mflg:ABS361_13420"/>
<gene>
    <name evidence="6" type="ORF">ABS361_13420</name>
</gene>
<dbReference type="Pfam" id="PF01343">
    <property type="entry name" value="Peptidase_S49"/>
    <property type="match status" value="1"/>
</dbReference>
<organism evidence="6">
    <name type="scientific">Methyloraptor flagellatus</name>
    <dbReference type="NCBI Taxonomy" id="3162530"/>
    <lineage>
        <taxon>Bacteria</taxon>
        <taxon>Pseudomonadati</taxon>
        <taxon>Pseudomonadota</taxon>
        <taxon>Alphaproteobacteria</taxon>
        <taxon>Hyphomicrobiales</taxon>
        <taxon>Ancalomicrobiaceae</taxon>
        <taxon>Methyloraptor</taxon>
    </lineage>
</organism>
<sequence length="295" mass="32339">MARDTAKRGGWRDWIPARFRRDLVTVPVVLLDGAIGVRQPFRGSLSIESVADTLETAFEMKRAPAVAIVINSPGGSPVQSRLIFERIRALAEEHDKKVHVVVEDVAASGGYMIACAGDDIIADPSSIVGSIGVVSAGFGFVELIAKLGIERRVHTIGEQKAILDPFRPEKPEEVAHLAALQRDVHEIFVDLVRERRGQRLKHDEDLFDGLFWTARRGLELGLVDELGDLRSAMRARYGDDVRLKLVDEKSGFFLFRGKKPGIRGLGAAGGAIGLVDPEAAIAAVERRLMWSKYGL</sequence>
<evidence type="ECO:0000256" key="4">
    <source>
        <dbReference type="ARBA" id="ARBA00022825"/>
    </source>
</evidence>
<evidence type="ECO:0000259" key="5">
    <source>
        <dbReference type="Pfam" id="PF01343"/>
    </source>
</evidence>
<dbReference type="SUPFAM" id="SSF52096">
    <property type="entry name" value="ClpP/crotonase"/>
    <property type="match status" value="1"/>
</dbReference>
<dbReference type="InterPro" id="IPR047272">
    <property type="entry name" value="S49_SppA_C"/>
</dbReference>
<dbReference type="GO" id="GO:0006508">
    <property type="term" value="P:proteolysis"/>
    <property type="evidence" value="ECO:0007669"/>
    <property type="project" value="UniProtKB-KW"/>
</dbReference>
<dbReference type="AlphaFoldDB" id="A0AAU7X6P2"/>
<keyword evidence="3 6" id="KW-0378">Hydrolase</keyword>
<reference evidence="6" key="1">
    <citation type="submission" date="2024-06" db="EMBL/GenBank/DDBJ databases">
        <title>Methylostella associata gen. nov., sp. nov., a novel Ancalomicrobiaceae-affiliated facultatively methylotrophic bacteria that feed on methanotrophs of the genus Methylococcus.</title>
        <authorList>
            <person name="Saltykova V."/>
            <person name="Danilova O.V."/>
            <person name="Oshkin I.Y."/>
            <person name="Belova S.E."/>
            <person name="Pimenov N.V."/>
            <person name="Dedysh S.N."/>
        </authorList>
    </citation>
    <scope>NUCLEOTIDE SEQUENCE</scope>
    <source>
        <strain evidence="6">S20</strain>
    </source>
</reference>
<evidence type="ECO:0000256" key="3">
    <source>
        <dbReference type="ARBA" id="ARBA00022801"/>
    </source>
</evidence>
<keyword evidence="2" id="KW-0645">Protease</keyword>
<dbReference type="Gene3D" id="6.20.330.10">
    <property type="match status" value="1"/>
</dbReference>
<name>A0AAU7X6P2_9HYPH</name>
<evidence type="ECO:0000313" key="6">
    <source>
        <dbReference type="EMBL" id="XBY43101.1"/>
    </source>
</evidence>
<dbReference type="InterPro" id="IPR002142">
    <property type="entry name" value="Peptidase_S49"/>
</dbReference>
<dbReference type="CDD" id="cd07023">
    <property type="entry name" value="S49_Sppa_N_C"/>
    <property type="match status" value="1"/>
</dbReference>
<dbReference type="PANTHER" id="PTHR42987">
    <property type="entry name" value="PEPTIDASE S49"/>
    <property type="match status" value="1"/>
</dbReference>
<dbReference type="InterPro" id="IPR001907">
    <property type="entry name" value="ClpP"/>
</dbReference>
<dbReference type="RefSeq" id="WP_407048203.1">
    <property type="nucleotide sequence ID" value="NZ_CP158568.1"/>
</dbReference>
<comment type="similarity">
    <text evidence="1">Belongs to the peptidase S49 family.</text>
</comment>
<feature type="domain" description="Peptidase S49" evidence="5">
    <location>
        <begin position="93"/>
        <end position="234"/>
    </location>
</feature>
<accession>A0AAU7X6P2</accession>